<protein>
    <recommendedName>
        <fullName evidence="3">F-box domain-containing protein</fullName>
    </recommendedName>
</protein>
<dbReference type="OrthoDB" id="2986625at2759"/>
<name>A0A8H5FLK6_9AGAR</name>
<evidence type="ECO:0008006" key="3">
    <source>
        <dbReference type="Google" id="ProtNLM"/>
    </source>
</evidence>
<dbReference type="InterPro" id="IPR032675">
    <property type="entry name" value="LRR_dom_sf"/>
</dbReference>
<keyword evidence="2" id="KW-1185">Reference proteome</keyword>
<proteinExistence type="predicted"/>
<dbReference type="EMBL" id="JAACJK010000001">
    <property type="protein sequence ID" value="KAF5341695.1"/>
    <property type="molecule type" value="Genomic_DNA"/>
</dbReference>
<comment type="caution">
    <text evidence="1">The sequence shown here is derived from an EMBL/GenBank/DDBJ whole genome shotgun (WGS) entry which is preliminary data.</text>
</comment>
<organism evidence="1 2">
    <name type="scientific">Ephemerocybe angulata</name>
    <dbReference type="NCBI Taxonomy" id="980116"/>
    <lineage>
        <taxon>Eukaryota</taxon>
        <taxon>Fungi</taxon>
        <taxon>Dikarya</taxon>
        <taxon>Basidiomycota</taxon>
        <taxon>Agaricomycotina</taxon>
        <taxon>Agaricomycetes</taxon>
        <taxon>Agaricomycetidae</taxon>
        <taxon>Agaricales</taxon>
        <taxon>Agaricineae</taxon>
        <taxon>Psathyrellaceae</taxon>
        <taxon>Ephemerocybe</taxon>
    </lineage>
</organism>
<dbReference type="Proteomes" id="UP000541558">
    <property type="component" value="Unassembled WGS sequence"/>
</dbReference>
<sequence length="535" mass="60150">MSCHFFETLQRDVLDIIIAEVAQGIRGAQFKTFCNMRLVSKAMNELIEPKAFASTTIDFTRLRTGRQLECLAQGTGPNARWTKRLKIDFLFRVASDDSPDIGRRGQWDLASQQEQAAQLREYQNKFLIPAIKTLANVKSVRILFQTFRPNDEVIRTISQLHKLQELTLVFEPEWESLKPFPDISPLGNLTSLALEGIPSLSLKSIALVSGLISRSPMLESLTLQGATRDRGTDDLVDLAELFAGALASPAFVPRLRKLALRGRTRRFIALSPACVPYLGALINLAIDENQAIEGETVDESTFWSALSSVGLRVASLRIYPVTPAVAAYLESYSGLETLNVSRNIWGNEDNISVAGERAMASLVFHTVLPRHKETLRAFKICDIRWSQAWTLGRYLDSVVQCNELRTLRLLFHYTSDRRSPDIPVYTLISQVSARLKHLQKLYISLAKYPIDTHPIDRAPTSMELYGVCEDYGVCDTDEDEVYEHASAFEEEVCKIKIHQASFEIYVDGAGDGKLIHNPNAGRFVRVACDYDFYGY</sequence>
<evidence type="ECO:0000313" key="2">
    <source>
        <dbReference type="Proteomes" id="UP000541558"/>
    </source>
</evidence>
<evidence type="ECO:0000313" key="1">
    <source>
        <dbReference type="EMBL" id="KAF5341695.1"/>
    </source>
</evidence>
<reference evidence="1 2" key="1">
    <citation type="journal article" date="2020" name="ISME J.">
        <title>Uncovering the hidden diversity of litter-decomposition mechanisms in mushroom-forming fungi.</title>
        <authorList>
            <person name="Floudas D."/>
            <person name="Bentzer J."/>
            <person name="Ahren D."/>
            <person name="Johansson T."/>
            <person name="Persson P."/>
            <person name="Tunlid A."/>
        </authorList>
    </citation>
    <scope>NUCLEOTIDE SEQUENCE [LARGE SCALE GENOMIC DNA]</scope>
    <source>
        <strain evidence="1 2">CBS 175.51</strain>
    </source>
</reference>
<dbReference type="SUPFAM" id="SSF52047">
    <property type="entry name" value="RNI-like"/>
    <property type="match status" value="1"/>
</dbReference>
<dbReference type="Gene3D" id="3.80.10.10">
    <property type="entry name" value="Ribonuclease Inhibitor"/>
    <property type="match status" value="1"/>
</dbReference>
<accession>A0A8H5FLK6</accession>
<dbReference type="AlphaFoldDB" id="A0A8H5FLK6"/>
<gene>
    <name evidence="1" type="ORF">D9611_001334</name>
</gene>